<name>A0A245ZWE8_9SPHN</name>
<dbReference type="Proteomes" id="UP000197290">
    <property type="component" value="Unassembled WGS sequence"/>
</dbReference>
<gene>
    <name evidence="1" type="ORF">SPDO_09320</name>
</gene>
<dbReference type="AlphaFoldDB" id="A0A245ZWE8"/>
<organism evidence="1 2">
    <name type="scientific">Sphingomonas dokdonensis</name>
    <dbReference type="NCBI Taxonomy" id="344880"/>
    <lineage>
        <taxon>Bacteria</taxon>
        <taxon>Pseudomonadati</taxon>
        <taxon>Pseudomonadota</taxon>
        <taxon>Alphaproteobacteria</taxon>
        <taxon>Sphingomonadales</taxon>
        <taxon>Sphingomonadaceae</taxon>
        <taxon>Sphingomonas</taxon>
    </lineage>
</organism>
<sequence length="79" mass="8586">MMAVVSFAVFASAFVISIYTLSVTIGMHKDRIIGALRGQAPADRHPLAALVRAEQRIAVRRWAAQTARPTSAHRMRAAA</sequence>
<comment type="caution">
    <text evidence="1">The sequence shown here is derived from an EMBL/GenBank/DDBJ whole genome shotgun (WGS) entry which is preliminary data.</text>
</comment>
<evidence type="ECO:0000313" key="2">
    <source>
        <dbReference type="Proteomes" id="UP000197290"/>
    </source>
</evidence>
<dbReference type="EMBL" id="NBBI01000001">
    <property type="protein sequence ID" value="OWK34042.1"/>
    <property type="molecule type" value="Genomic_DNA"/>
</dbReference>
<proteinExistence type="predicted"/>
<evidence type="ECO:0000313" key="1">
    <source>
        <dbReference type="EMBL" id="OWK34042.1"/>
    </source>
</evidence>
<protein>
    <submittedName>
        <fullName evidence="1">Uncharacterized protein</fullName>
    </submittedName>
</protein>
<accession>A0A245ZWE8</accession>
<keyword evidence="2" id="KW-1185">Reference proteome</keyword>
<reference evidence="1 2" key="1">
    <citation type="submission" date="2017-03" db="EMBL/GenBank/DDBJ databases">
        <title>Genome sequence of Sphingomonas dokdonensis DSM 21029.</title>
        <authorList>
            <person name="Poehlein A."/>
            <person name="Wuebbeler J.H."/>
            <person name="Steinbuechel A."/>
            <person name="Daniel R."/>
        </authorList>
    </citation>
    <scope>NUCLEOTIDE SEQUENCE [LARGE SCALE GENOMIC DNA]</scope>
    <source>
        <strain evidence="1 2">DSM 21029</strain>
    </source>
</reference>